<keyword evidence="6 7" id="KW-0472">Membrane</keyword>
<protein>
    <recommendedName>
        <fullName evidence="7">Solute carrier family 40 member</fullName>
    </recommendedName>
</protein>
<gene>
    <name evidence="8" type="ORF">PENTCL1PPCAC_27117</name>
</gene>
<feature type="non-terminal residue" evidence="8">
    <location>
        <position position="1"/>
    </location>
</feature>
<dbReference type="GO" id="GO:0016020">
    <property type="term" value="C:membrane"/>
    <property type="evidence" value="ECO:0007669"/>
    <property type="project" value="UniProtKB-SubCell"/>
</dbReference>
<evidence type="ECO:0000256" key="3">
    <source>
        <dbReference type="ARBA" id="ARBA00022448"/>
    </source>
</evidence>
<comment type="subcellular location">
    <subcellularLocation>
        <location evidence="1 7">Membrane</location>
        <topology evidence="1 7">Multi-pass membrane protein</topology>
    </subcellularLocation>
</comment>
<name>A0AAV5UF55_9BILA</name>
<evidence type="ECO:0000256" key="7">
    <source>
        <dbReference type="RuleBase" id="RU365065"/>
    </source>
</evidence>
<dbReference type="InterPro" id="IPR009716">
    <property type="entry name" value="Ferroportin-1"/>
</dbReference>
<evidence type="ECO:0000256" key="4">
    <source>
        <dbReference type="ARBA" id="ARBA00022692"/>
    </source>
</evidence>
<keyword evidence="4 7" id="KW-0812">Transmembrane</keyword>
<accession>A0AAV5UF55</accession>
<feature type="transmembrane region" description="Helical" evidence="7">
    <location>
        <begin position="322"/>
        <end position="346"/>
    </location>
</feature>
<keyword evidence="5 7" id="KW-1133">Transmembrane helix</keyword>
<sequence length="542" mass="60834">QMANCVDACMARSRRTRPARFFDRHKDYVRAAGTLDAVYFFSCFGDRLWAFSIGFFIADLGGLAWVALGQLLDSLIKLILLPIIGNYLDSSERHKGMQIILLCNNIFIACSAVAFFLSLSKFFDETMTIVLLIVALLLNALSRVASEAQKAAFNKDWIIVIVRESKVGKLSTHNSVFSAIDQIAAFSAPFLSGECMEIIGKPQTALVFMGWNIVSWVIESLVIRHLYQNTPALHQRDQRRSKEEEPVTEHALAVYFRQKCFRPAFALSLLFMTVLGFDNIAIAFGNENHISPAVLGGFRSVGALVGFIGVWGYKLMGWKFDVVFIAFFGLALQNVALLSCSSSVFLPGNEFDLRGYASNFTLNSWYEDAYSSIFHAKEKAEGAEKSLGWIWENSPSLFFFFMGITGARFGLWMADPSITEIMQETVPENERYRVNLTQNALQESFSVLKDILVVAFPLAYTFGGLIFMSTTFVFLGFLLFTSYWLTEGFPVRRRKPLSDDIDVPRLELKVTEPGVHPELADLLEKGDIEMQAPIQTSRTDAL</sequence>
<comment type="caution">
    <text evidence="8">The sequence shown here is derived from an EMBL/GenBank/DDBJ whole genome shotgun (WGS) entry which is preliminary data.</text>
</comment>
<dbReference type="SUPFAM" id="SSF103473">
    <property type="entry name" value="MFS general substrate transporter"/>
    <property type="match status" value="1"/>
</dbReference>
<comment type="function">
    <text evidence="7">May be involved in iron transport and iron homeostasis.</text>
</comment>
<evidence type="ECO:0000256" key="2">
    <source>
        <dbReference type="ARBA" id="ARBA00006279"/>
    </source>
</evidence>
<dbReference type="GO" id="GO:0005381">
    <property type="term" value="F:iron ion transmembrane transporter activity"/>
    <property type="evidence" value="ECO:0007669"/>
    <property type="project" value="UniProtKB-UniRule"/>
</dbReference>
<keyword evidence="7" id="KW-0406">Ion transport</keyword>
<comment type="similarity">
    <text evidence="2 7">Belongs to the ferroportin (FP) (TC 2.A.100) family. SLC40A subfamily.</text>
</comment>
<dbReference type="EMBL" id="BTSX01000006">
    <property type="protein sequence ID" value="GMT04943.1"/>
    <property type="molecule type" value="Genomic_DNA"/>
</dbReference>
<dbReference type="Gene3D" id="1.20.1250.20">
    <property type="entry name" value="MFS general substrate transporter like domains"/>
    <property type="match status" value="1"/>
</dbReference>
<evidence type="ECO:0000256" key="1">
    <source>
        <dbReference type="ARBA" id="ARBA00004141"/>
    </source>
</evidence>
<dbReference type="Pfam" id="PF06963">
    <property type="entry name" value="FPN1"/>
    <property type="match status" value="1"/>
</dbReference>
<feature type="transmembrane region" description="Helical" evidence="7">
    <location>
        <begin position="99"/>
        <end position="120"/>
    </location>
</feature>
<evidence type="ECO:0000256" key="6">
    <source>
        <dbReference type="ARBA" id="ARBA00023136"/>
    </source>
</evidence>
<feature type="transmembrane region" description="Helical" evidence="7">
    <location>
        <begin position="466"/>
        <end position="485"/>
    </location>
</feature>
<reference evidence="8" key="1">
    <citation type="submission" date="2023-10" db="EMBL/GenBank/DDBJ databases">
        <title>Genome assembly of Pristionchus species.</title>
        <authorList>
            <person name="Yoshida K."/>
            <person name="Sommer R.J."/>
        </authorList>
    </citation>
    <scope>NUCLEOTIDE SEQUENCE</scope>
    <source>
        <strain evidence="8">RS0144</strain>
    </source>
</reference>
<dbReference type="AlphaFoldDB" id="A0AAV5UF55"/>
<feature type="transmembrane region" description="Helical" evidence="7">
    <location>
        <begin position="290"/>
        <end position="310"/>
    </location>
</feature>
<proteinExistence type="inferred from homology"/>
<evidence type="ECO:0000256" key="5">
    <source>
        <dbReference type="ARBA" id="ARBA00022989"/>
    </source>
</evidence>
<evidence type="ECO:0000313" key="9">
    <source>
        <dbReference type="Proteomes" id="UP001432027"/>
    </source>
</evidence>
<organism evidence="8 9">
    <name type="scientific">Pristionchus entomophagus</name>
    <dbReference type="NCBI Taxonomy" id="358040"/>
    <lineage>
        <taxon>Eukaryota</taxon>
        <taxon>Metazoa</taxon>
        <taxon>Ecdysozoa</taxon>
        <taxon>Nematoda</taxon>
        <taxon>Chromadorea</taxon>
        <taxon>Rhabditida</taxon>
        <taxon>Rhabditina</taxon>
        <taxon>Diplogasteromorpha</taxon>
        <taxon>Diplogasteroidea</taxon>
        <taxon>Neodiplogasteridae</taxon>
        <taxon>Pristionchus</taxon>
    </lineage>
</organism>
<feature type="transmembrane region" description="Helical" evidence="7">
    <location>
        <begin position="126"/>
        <end position="145"/>
    </location>
</feature>
<evidence type="ECO:0000313" key="8">
    <source>
        <dbReference type="EMBL" id="GMT04943.1"/>
    </source>
</evidence>
<dbReference type="Proteomes" id="UP001432027">
    <property type="component" value="Unassembled WGS sequence"/>
</dbReference>
<keyword evidence="3 7" id="KW-0813">Transport</keyword>
<dbReference type="InterPro" id="IPR036259">
    <property type="entry name" value="MFS_trans_sf"/>
</dbReference>
<keyword evidence="9" id="KW-1185">Reference proteome</keyword>
<comment type="caution">
    <text evidence="7">Lacks conserved residue(s) required for the propagation of feature annotation.</text>
</comment>
<dbReference type="PANTHER" id="PTHR11660:SF57">
    <property type="entry name" value="SOLUTE CARRIER FAMILY 40 MEMBER"/>
    <property type="match status" value="1"/>
</dbReference>
<feature type="transmembrane region" description="Helical" evidence="7">
    <location>
        <begin position="264"/>
        <end position="284"/>
    </location>
</feature>
<dbReference type="PANTHER" id="PTHR11660">
    <property type="entry name" value="SOLUTE CARRIER FAMILY 40 MEMBER"/>
    <property type="match status" value="1"/>
</dbReference>